<dbReference type="KEGG" id="hro:HELRODRAFT_114944"/>
<feature type="domain" description="Peptidase S1" evidence="3">
    <location>
        <begin position="61"/>
        <end position="313"/>
    </location>
</feature>
<comment type="caution">
    <text evidence="2">Lacks conserved residue(s) required for the propagation of feature annotation.</text>
</comment>
<dbReference type="GeneID" id="20195557"/>
<dbReference type="PANTHER" id="PTHR24252:SF8">
    <property type="entry name" value="ACROSIN"/>
    <property type="match status" value="1"/>
</dbReference>
<reference evidence="4 6" key="2">
    <citation type="journal article" date="2013" name="Nature">
        <title>Insights into bilaterian evolution from three spiralian genomes.</title>
        <authorList>
            <person name="Simakov O."/>
            <person name="Marletaz F."/>
            <person name="Cho S.J."/>
            <person name="Edsinger-Gonzales E."/>
            <person name="Havlak P."/>
            <person name="Hellsten U."/>
            <person name="Kuo D.H."/>
            <person name="Larsson T."/>
            <person name="Lv J."/>
            <person name="Arendt D."/>
            <person name="Savage R."/>
            <person name="Osoegawa K."/>
            <person name="de Jong P."/>
            <person name="Grimwood J."/>
            <person name="Chapman J.A."/>
            <person name="Shapiro H."/>
            <person name="Aerts A."/>
            <person name="Otillar R.P."/>
            <person name="Terry A.Y."/>
            <person name="Boore J.L."/>
            <person name="Grigoriev I.V."/>
            <person name="Lindberg D.R."/>
            <person name="Seaver E.C."/>
            <person name="Weisblat D.A."/>
            <person name="Putnam N.H."/>
            <person name="Rokhsar D.S."/>
        </authorList>
    </citation>
    <scope>NUCLEOTIDE SEQUENCE</scope>
</reference>
<dbReference type="InterPro" id="IPR043504">
    <property type="entry name" value="Peptidase_S1_PA_chymotrypsin"/>
</dbReference>
<dbReference type="HOGENOM" id="CLU_006842_0_4_1"/>
<dbReference type="CDD" id="cd00190">
    <property type="entry name" value="Tryp_SPc"/>
    <property type="match status" value="1"/>
</dbReference>
<dbReference type="InterPro" id="IPR001254">
    <property type="entry name" value="Trypsin_dom"/>
</dbReference>
<dbReference type="GO" id="GO:0005615">
    <property type="term" value="C:extracellular space"/>
    <property type="evidence" value="ECO:0000318"/>
    <property type="project" value="GO_Central"/>
</dbReference>
<accession>T1EG55</accession>
<dbReference type="PROSITE" id="PS50068">
    <property type="entry name" value="LDLRA_2"/>
    <property type="match status" value="1"/>
</dbReference>
<dbReference type="SMART" id="SM00020">
    <property type="entry name" value="Tryp_SPc"/>
    <property type="match status" value="1"/>
</dbReference>
<feature type="disulfide bond" evidence="2">
    <location>
        <begin position="19"/>
        <end position="34"/>
    </location>
</feature>
<name>T1EG55_HELRO</name>
<organism evidence="5 6">
    <name type="scientific">Helobdella robusta</name>
    <name type="common">Californian leech</name>
    <dbReference type="NCBI Taxonomy" id="6412"/>
    <lineage>
        <taxon>Eukaryota</taxon>
        <taxon>Metazoa</taxon>
        <taxon>Spiralia</taxon>
        <taxon>Lophotrochozoa</taxon>
        <taxon>Annelida</taxon>
        <taxon>Clitellata</taxon>
        <taxon>Hirudinea</taxon>
        <taxon>Rhynchobdellida</taxon>
        <taxon>Glossiphoniidae</taxon>
        <taxon>Helobdella</taxon>
    </lineage>
</organism>
<proteinExistence type="predicted"/>
<dbReference type="InterPro" id="IPR001314">
    <property type="entry name" value="Peptidase_S1A"/>
</dbReference>
<dbReference type="EnsemblMetazoa" id="HelroT114944">
    <property type="protein sequence ID" value="HelroP114944"/>
    <property type="gene ID" value="HelroG114944"/>
</dbReference>
<keyword evidence="1 2" id="KW-1015">Disulfide bond</keyword>
<dbReference type="EMBL" id="KB097552">
    <property type="protein sequence ID" value="ESN94998.1"/>
    <property type="molecule type" value="Genomic_DNA"/>
</dbReference>
<protein>
    <recommendedName>
        <fullName evidence="3">Peptidase S1 domain-containing protein</fullName>
    </recommendedName>
</protein>
<dbReference type="InterPro" id="IPR009003">
    <property type="entry name" value="Peptidase_S1_PA"/>
</dbReference>
<dbReference type="STRING" id="6412.T1EG55"/>
<evidence type="ECO:0000256" key="1">
    <source>
        <dbReference type="ARBA" id="ARBA00023157"/>
    </source>
</evidence>
<evidence type="ECO:0000313" key="5">
    <source>
        <dbReference type="EnsemblMetazoa" id="HelroP114944"/>
    </source>
</evidence>
<evidence type="ECO:0000313" key="4">
    <source>
        <dbReference type="EMBL" id="ESN94998.1"/>
    </source>
</evidence>
<dbReference type="PANTHER" id="PTHR24252">
    <property type="entry name" value="ACROSIN-RELATED"/>
    <property type="match status" value="1"/>
</dbReference>
<dbReference type="eggNOG" id="KOG3627">
    <property type="taxonomic scope" value="Eukaryota"/>
</dbReference>
<dbReference type="PRINTS" id="PR00722">
    <property type="entry name" value="CHYMOTRYPSIN"/>
</dbReference>
<dbReference type="Gene3D" id="2.40.10.10">
    <property type="entry name" value="Trypsin-like serine proteases"/>
    <property type="match status" value="1"/>
</dbReference>
<dbReference type="RefSeq" id="XP_009026894.1">
    <property type="nucleotide sequence ID" value="XM_009028646.1"/>
</dbReference>
<dbReference type="OMA" id="HRECISH"/>
<dbReference type="PROSITE" id="PS50240">
    <property type="entry name" value="TRYPSIN_DOM"/>
    <property type="match status" value="1"/>
</dbReference>
<dbReference type="CDD" id="cd00112">
    <property type="entry name" value="LDLa"/>
    <property type="match status" value="1"/>
</dbReference>
<dbReference type="GO" id="GO:0004252">
    <property type="term" value="F:serine-type endopeptidase activity"/>
    <property type="evidence" value="ECO:0000318"/>
    <property type="project" value="GO_Central"/>
</dbReference>
<evidence type="ECO:0000256" key="2">
    <source>
        <dbReference type="PROSITE-ProRule" id="PRU00124"/>
    </source>
</evidence>
<dbReference type="PROSITE" id="PS01209">
    <property type="entry name" value="LDLRA_1"/>
    <property type="match status" value="1"/>
</dbReference>
<dbReference type="Pfam" id="PF00089">
    <property type="entry name" value="Trypsin"/>
    <property type="match status" value="1"/>
</dbReference>
<evidence type="ECO:0000313" key="6">
    <source>
        <dbReference type="Proteomes" id="UP000015101"/>
    </source>
</evidence>
<reference evidence="6" key="1">
    <citation type="submission" date="2012-12" db="EMBL/GenBank/DDBJ databases">
        <authorList>
            <person name="Hellsten U."/>
            <person name="Grimwood J."/>
            <person name="Chapman J.A."/>
            <person name="Shapiro H."/>
            <person name="Aerts A."/>
            <person name="Otillar R.P."/>
            <person name="Terry A.Y."/>
            <person name="Boore J.L."/>
            <person name="Simakov O."/>
            <person name="Marletaz F."/>
            <person name="Cho S.-J."/>
            <person name="Edsinger-Gonzales E."/>
            <person name="Havlak P."/>
            <person name="Kuo D.-H."/>
            <person name="Larsson T."/>
            <person name="Lv J."/>
            <person name="Arendt D."/>
            <person name="Savage R."/>
            <person name="Osoegawa K."/>
            <person name="de Jong P."/>
            <person name="Lindberg D.R."/>
            <person name="Seaver E.C."/>
            <person name="Weisblat D.A."/>
            <person name="Putnam N.H."/>
            <person name="Grigoriev I.V."/>
            <person name="Rokhsar D.S."/>
        </authorList>
    </citation>
    <scope>NUCLEOTIDE SEQUENCE</scope>
</reference>
<gene>
    <name evidence="5" type="primary">20195557</name>
    <name evidence="4" type="ORF">HELRODRAFT_114944</name>
</gene>
<keyword evidence="6" id="KW-1185">Reference proteome</keyword>
<dbReference type="Pfam" id="PF00057">
    <property type="entry name" value="Ldl_recept_a"/>
    <property type="match status" value="1"/>
</dbReference>
<dbReference type="FunFam" id="2.40.10.10:FF:000165">
    <property type="entry name" value="Trypsin-like serine protease"/>
    <property type="match status" value="1"/>
</dbReference>
<dbReference type="SUPFAM" id="SSF50494">
    <property type="entry name" value="Trypsin-like serine proteases"/>
    <property type="match status" value="1"/>
</dbReference>
<dbReference type="SMART" id="SM00192">
    <property type="entry name" value="LDLa"/>
    <property type="match status" value="1"/>
</dbReference>
<dbReference type="Proteomes" id="UP000015101">
    <property type="component" value="Unassembled WGS sequence"/>
</dbReference>
<dbReference type="InterPro" id="IPR036055">
    <property type="entry name" value="LDL_receptor-like_sf"/>
</dbReference>
<dbReference type="Gene3D" id="4.10.1220.10">
    <property type="entry name" value="EGF-type module"/>
    <property type="match status" value="1"/>
</dbReference>
<dbReference type="EMBL" id="AMQM01007011">
    <property type="status" value="NOT_ANNOTATED_CDS"/>
    <property type="molecule type" value="Genomic_DNA"/>
</dbReference>
<dbReference type="AlphaFoldDB" id="T1EG55"/>
<reference evidence="5" key="3">
    <citation type="submission" date="2015-06" db="UniProtKB">
        <authorList>
            <consortium name="EnsemblMetazoa"/>
        </authorList>
    </citation>
    <scope>IDENTIFICATION</scope>
</reference>
<evidence type="ECO:0000259" key="3">
    <source>
        <dbReference type="PROSITE" id="PS50240"/>
    </source>
</evidence>
<dbReference type="InterPro" id="IPR002172">
    <property type="entry name" value="LDrepeatLR_classA_rpt"/>
</dbReference>
<dbReference type="InParanoid" id="T1EG55"/>
<dbReference type="OrthoDB" id="10059102at2759"/>
<dbReference type="GO" id="GO:0006508">
    <property type="term" value="P:proteolysis"/>
    <property type="evidence" value="ECO:0000318"/>
    <property type="project" value="GO_Central"/>
</dbReference>
<dbReference type="InterPro" id="IPR023415">
    <property type="entry name" value="LDLR_class-A_CS"/>
</dbReference>
<dbReference type="SUPFAM" id="SSF57424">
    <property type="entry name" value="LDL receptor-like module"/>
    <property type="match status" value="1"/>
</dbReference>
<dbReference type="CTD" id="20195557"/>
<sequence>MNEKPCRENGKCLPTNYFCDGIRDCLDNSDETNCGIGIFVVVVFLHCGMRMVQPPLRSTNIVNGNQAPMGAWPWFAIVKVMGMRICGGVIVSYLSVMTSASCLGTIYNQPISAEAVAIFVGTNKMDGSSGQGIRVSKIFIHPDFDPSSGMNDIAILQMDHSIMFDDNVQSICLPDFVHDRNLSMSQFKSCYIAGFGANRAGGPQSKVLLQGRVNLLSHRECISHLYNMTTAPFKQYVNYTTHICAGIYSNSYGSNMCEGDEGGPLMCETITSKWVLVGISTRHPGQSCKSSVFSRVSSFIPFYTQLKVDTGFM</sequence>